<feature type="compositionally biased region" description="Basic and acidic residues" evidence="1">
    <location>
        <begin position="271"/>
        <end position="290"/>
    </location>
</feature>
<dbReference type="EMBL" id="JAVFHQ010000022">
    <property type="protein sequence ID" value="KAK4544977.1"/>
    <property type="molecule type" value="Genomic_DNA"/>
</dbReference>
<reference evidence="2 3" key="1">
    <citation type="submission" date="2021-11" db="EMBL/GenBank/DDBJ databases">
        <title>Black yeast isolated from Biological Soil Crust.</title>
        <authorList>
            <person name="Kurbessoian T."/>
        </authorList>
    </citation>
    <scope>NUCLEOTIDE SEQUENCE [LARGE SCALE GENOMIC DNA]</scope>
    <source>
        <strain evidence="2 3">CCFEE 5522</strain>
    </source>
</reference>
<evidence type="ECO:0000313" key="3">
    <source>
        <dbReference type="Proteomes" id="UP001324427"/>
    </source>
</evidence>
<comment type="caution">
    <text evidence="2">The sequence shown here is derived from an EMBL/GenBank/DDBJ whole genome shotgun (WGS) entry which is preliminary data.</text>
</comment>
<organism evidence="2 3">
    <name type="scientific">Oleoguttula mirabilis</name>
    <dbReference type="NCBI Taxonomy" id="1507867"/>
    <lineage>
        <taxon>Eukaryota</taxon>
        <taxon>Fungi</taxon>
        <taxon>Dikarya</taxon>
        <taxon>Ascomycota</taxon>
        <taxon>Pezizomycotina</taxon>
        <taxon>Dothideomycetes</taxon>
        <taxon>Dothideomycetidae</taxon>
        <taxon>Mycosphaerellales</taxon>
        <taxon>Teratosphaeriaceae</taxon>
        <taxon>Oleoguttula</taxon>
    </lineage>
</organism>
<accession>A0AAV9JJ25</accession>
<gene>
    <name evidence="2" type="ORF">LTR36_003882</name>
</gene>
<evidence type="ECO:0000256" key="1">
    <source>
        <dbReference type="SAM" id="MobiDB-lite"/>
    </source>
</evidence>
<feature type="compositionally biased region" description="Basic residues" evidence="1">
    <location>
        <begin position="53"/>
        <end position="65"/>
    </location>
</feature>
<feature type="region of interest" description="Disordered" evidence="1">
    <location>
        <begin position="38"/>
        <end position="91"/>
    </location>
</feature>
<name>A0AAV9JJ25_9PEZI</name>
<sequence>MADEALSSFTALRESVPGWIASLEAILKTATDRQNEILFESQPVDSPPASARKPSKSSSRRSHRSNRGELETRYAQPDSPEPTLLRPQLPHMTLSDTLRLAQRKRKTVSACSDNHSGPSKFRSRSMVVIFYDGDIQKRFESLVRAIGTCRNAIRKGKMGAKVDRLSRTGSSSSEGGSSGGEDMVVNLGKLGYRSTQPRRTQLVAFGKQDGIEAFDKVDTLLDKGQSLCERAAHQVLRDGDCAVELTTANKHFAEVQTLVEAELPALKKKAEKADERRRRSDERRRAEDELKAREAHMDALDTQEVVASFVPSDGRLEVDMLEADDSDDDEPDFAVKTLHLGKYQMRSSRLLAR</sequence>
<protein>
    <submittedName>
        <fullName evidence="2">Uncharacterized protein</fullName>
    </submittedName>
</protein>
<feature type="region of interest" description="Disordered" evidence="1">
    <location>
        <begin position="162"/>
        <end position="182"/>
    </location>
</feature>
<keyword evidence="3" id="KW-1185">Reference proteome</keyword>
<proteinExistence type="predicted"/>
<dbReference type="AlphaFoldDB" id="A0AAV9JJ25"/>
<dbReference type="Proteomes" id="UP001324427">
    <property type="component" value="Unassembled WGS sequence"/>
</dbReference>
<feature type="region of interest" description="Disordered" evidence="1">
    <location>
        <begin position="269"/>
        <end position="290"/>
    </location>
</feature>
<evidence type="ECO:0000313" key="2">
    <source>
        <dbReference type="EMBL" id="KAK4544977.1"/>
    </source>
</evidence>